<keyword evidence="7 8" id="KW-0472">Membrane</keyword>
<dbReference type="EC" id="2.4.1.-" evidence="8"/>
<keyword evidence="3 8" id="KW-0328">Glycosyltransferase</keyword>
<keyword evidence="6 8" id="KW-1133">Transmembrane helix</keyword>
<dbReference type="Proteomes" id="UP000828390">
    <property type="component" value="Unassembled WGS sequence"/>
</dbReference>
<keyword evidence="10" id="KW-1185">Reference proteome</keyword>
<sequence>MGVPRCRLPGRFYAAKWTTILCGIFLTSLLLVFTTSVSDKNRTQSIATFYEKQLRYYNRKVNIGMDTLKHLDEHTGITVELLKQKPKRTLDGNDKRESSAANNWFHTPVENKWQSVTRNGDFIVYSAYFGQDTHSKQTKVVRVIGLFDDGCSAKKVDCPIGDEVSCIFLYRDADFRLVTASDFKIYPDHHFTRFKPFTITCALPDDILPEQVSVVNLKRPEFPPLNNVTISYSSLNTNPSRRFTMCLSPLHGETVSEAELVQYIELNADYFLIYTGHDFQSNRSSALEHYRSQGIVEFVPWELHPLLREINAVWYYAQMSMLNDCVFRNKGLSKYVITTDLDEFIIPRKHTNWSELLSAQPEACEYQIRSVVMVKGNASKTINGKAHVPNNSKCLEEIGQGKQSLCSLCKQYRRNYIYGYNDRSKYIINPECMFIAGVHFNHVVIPTKSSSLKVVYVPVSTALVNHYMNESRLPATVG</sequence>
<gene>
    <name evidence="9" type="ORF">DPMN_030679</name>
</gene>
<evidence type="ECO:0000313" key="9">
    <source>
        <dbReference type="EMBL" id="KAH3867547.1"/>
    </source>
</evidence>
<dbReference type="GO" id="GO:0016757">
    <property type="term" value="F:glycosyltransferase activity"/>
    <property type="evidence" value="ECO:0007669"/>
    <property type="project" value="UniProtKB-UniRule"/>
</dbReference>
<dbReference type="InterPro" id="IPR008166">
    <property type="entry name" value="Glyco_transf_92"/>
</dbReference>
<proteinExistence type="inferred from homology"/>
<evidence type="ECO:0000256" key="1">
    <source>
        <dbReference type="ARBA" id="ARBA00004167"/>
    </source>
</evidence>
<evidence type="ECO:0000256" key="5">
    <source>
        <dbReference type="ARBA" id="ARBA00022692"/>
    </source>
</evidence>
<evidence type="ECO:0000256" key="7">
    <source>
        <dbReference type="ARBA" id="ARBA00023136"/>
    </source>
</evidence>
<evidence type="ECO:0000256" key="4">
    <source>
        <dbReference type="ARBA" id="ARBA00022679"/>
    </source>
</evidence>
<organism evidence="9 10">
    <name type="scientific">Dreissena polymorpha</name>
    <name type="common">Zebra mussel</name>
    <name type="synonym">Mytilus polymorpha</name>
    <dbReference type="NCBI Taxonomy" id="45954"/>
    <lineage>
        <taxon>Eukaryota</taxon>
        <taxon>Metazoa</taxon>
        <taxon>Spiralia</taxon>
        <taxon>Lophotrochozoa</taxon>
        <taxon>Mollusca</taxon>
        <taxon>Bivalvia</taxon>
        <taxon>Autobranchia</taxon>
        <taxon>Heteroconchia</taxon>
        <taxon>Euheterodonta</taxon>
        <taxon>Imparidentia</taxon>
        <taxon>Neoheterodontei</taxon>
        <taxon>Myida</taxon>
        <taxon>Dreissenoidea</taxon>
        <taxon>Dreissenidae</taxon>
        <taxon>Dreissena</taxon>
    </lineage>
</organism>
<comment type="similarity">
    <text evidence="2 8">Belongs to the glycosyltransferase 92 family.</text>
</comment>
<dbReference type="Pfam" id="PF01697">
    <property type="entry name" value="Glyco_transf_92"/>
    <property type="match status" value="1"/>
</dbReference>
<evidence type="ECO:0000313" key="10">
    <source>
        <dbReference type="Proteomes" id="UP000828390"/>
    </source>
</evidence>
<dbReference type="AlphaFoldDB" id="A0A9D4LYK9"/>
<dbReference type="GO" id="GO:0005737">
    <property type="term" value="C:cytoplasm"/>
    <property type="evidence" value="ECO:0007669"/>
    <property type="project" value="TreeGrafter"/>
</dbReference>
<reference evidence="9" key="2">
    <citation type="submission" date="2020-11" db="EMBL/GenBank/DDBJ databases">
        <authorList>
            <person name="McCartney M.A."/>
            <person name="Auch B."/>
            <person name="Kono T."/>
            <person name="Mallez S."/>
            <person name="Becker A."/>
            <person name="Gohl D.M."/>
            <person name="Silverstein K.A.T."/>
            <person name="Koren S."/>
            <person name="Bechman K.B."/>
            <person name="Herman A."/>
            <person name="Abrahante J.E."/>
            <person name="Garbe J."/>
        </authorList>
    </citation>
    <scope>NUCLEOTIDE SEQUENCE</scope>
    <source>
        <strain evidence="9">Duluth1</strain>
        <tissue evidence="9">Whole animal</tissue>
    </source>
</reference>
<protein>
    <recommendedName>
        <fullName evidence="8">Glycosyltransferase family 92 protein</fullName>
        <ecNumber evidence="8">2.4.1.-</ecNumber>
    </recommendedName>
</protein>
<keyword evidence="5 8" id="KW-0812">Transmembrane</keyword>
<comment type="subcellular location">
    <subcellularLocation>
        <location evidence="1">Membrane</location>
        <topology evidence="1">Single-pass membrane protein</topology>
    </subcellularLocation>
</comment>
<reference evidence="9" key="1">
    <citation type="journal article" date="2019" name="bioRxiv">
        <title>The Genome of the Zebra Mussel, Dreissena polymorpha: A Resource for Invasive Species Research.</title>
        <authorList>
            <person name="McCartney M.A."/>
            <person name="Auch B."/>
            <person name="Kono T."/>
            <person name="Mallez S."/>
            <person name="Zhang Y."/>
            <person name="Obille A."/>
            <person name="Becker A."/>
            <person name="Abrahante J.E."/>
            <person name="Garbe J."/>
            <person name="Badalamenti J.P."/>
            <person name="Herman A."/>
            <person name="Mangelson H."/>
            <person name="Liachko I."/>
            <person name="Sullivan S."/>
            <person name="Sone E.D."/>
            <person name="Koren S."/>
            <person name="Silverstein K.A.T."/>
            <person name="Beckman K.B."/>
            <person name="Gohl D.M."/>
        </authorList>
    </citation>
    <scope>NUCLEOTIDE SEQUENCE</scope>
    <source>
        <strain evidence="9">Duluth1</strain>
        <tissue evidence="9">Whole animal</tissue>
    </source>
</reference>
<dbReference type="PANTHER" id="PTHR21461">
    <property type="entry name" value="GLYCOSYLTRANSFERASE FAMILY 92 PROTEIN"/>
    <property type="match status" value="1"/>
</dbReference>
<feature type="transmembrane region" description="Helical" evidence="8">
    <location>
        <begin position="12"/>
        <end position="33"/>
    </location>
</feature>
<accession>A0A9D4LYK9</accession>
<dbReference type="GO" id="GO:0016020">
    <property type="term" value="C:membrane"/>
    <property type="evidence" value="ECO:0007669"/>
    <property type="project" value="UniProtKB-SubCell"/>
</dbReference>
<evidence type="ECO:0000256" key="6">
    <source>
        <dbReference type="ARBA" id="ARBA00022989"/>
    </source>
</evidence>
<name>A0A9D4LYK9_DREPO</name>
<evidence type="ECO:0000256" key="2">
    <source>
        <dbReference type="ARBA" id="ARBA00007647"/>
    </source>
</evidence>
<keyword evidence="4 8" id="KW-0808">Transferase</keyword>
<evidence type="ECO:0000256" key="8">
    <source>
        <dbReference type="RuleBase" id="RU366017"/>
    </source>
</evidence>
<dbReference type="PANTHER" id="PTHR21461:SF69">
    <property type="entry name" value="GLYCOSYLTRANSFERASE FAMILY 92 PROTEIN"/>
    <property type="match status" value="1"/>
</dbReference>
<comment type="caution">
    <text evidence="9">The sequence shown here is derived from an EMBL/GenBank/DDBJ whole genome shotgun (WGS) entry which is preliminary data.</text>
</comment>
<dbReference type="EMBL" id="JAIWYP010000002">
    <property type="protein sequence ID" value="KAH3867547.1"/>
    <property type="molecule type" value="Genomic_DNA"/>
</dbReference>
<evidence type="ECO:0000256" key="3">
    <source>
        <dbReference type="ARBA" id="ARBA00022676"/>
    </source>
</evidence>